<comment type="pathway">
    <text evidence="2 9">Lipid metabolism; fatty acid biosynthesis.</text>
</comment>
<sequence>MDLKEIQNLIKFVSNSGVAEVKLEMDDIKITIRTTLEGNAPDITYVQQAPMQQALPQAAPAQQQFAPAANTPAAPAADENSKYITIKSPIIGTFYRKPSPDKPMFVEVGTSISKGDVLCVIEAMKLFNEIESEVSGKIVKILVDDSSPVEFDQPLFLVDPS</sequence>
<keyword evidence="5 9" id="KW-0276">Fatty acid metabolism</keyword>
<dbReference type="InterPro" id="IPR011053">
    <property type="entry name" value="Single_hybrid_motif"/>
</dbReference>
<keyword evidence="8 9" id="KW-0092">Biotin</keyword>
<dbReference type="InterPro" id="IPR050709">
    <property type="entry name" value="Biotin_Carboxyl_Carrier/Decarb"/>
</dbReference>
<dbReference type="Gene3D" id="2.40.50.100">
    <property type="match status" value="1"/>
</dbReference>
<evidence type="ECO:0000256" key="2">
    <source>
        <dbReference type="ARBA" id="ARBA00005194"/>
    </source>
</evidence>
<evidence type="ECO:0000256" key="9">
    <source>
        <dbReference type="RuleBase" id="RU364072"/>
    </source>
</evidence>
<dbReference type="PRINTS" id="PR01071">
    <property type="entry name" value="ACOABIOTINCC"/>
</dbReference>
<dbReference type="Proteomes" id="UP000199580">
    <property type="component" value="Unassembled WGS sequence"/>
</dbReference>
<dbReference type="STRING" id="1128970.SAMN04487935_0477"/>
<dbReference type="CDD" id="cd06850">
    <property type="entry name" value="biotinyl_domain"/>
    <property type="match status" value="1"/>
</dbReference>
<evidence type="ECO:0000259" key="10">
    <source>
        <dbReference type="PROSITE" id="PS50968"/>
    </source>
</evidence>
<dbReference type="GO" id="GO:0009317">
    <property type="term" value="C:acetyl-CoA carboxylase complex"/>
    <property type="evidence" value="ECO:0007669"/>
    <property type="project" value="InterPro"/>
</dbReference>
<keyword evidence="4 9" id="KW-0444">Lipid biosynthesis</keyword>
<name>A0A1G8SAS8_9FLAO</name>
<evidence type="ECO:0000256" key="5">
    <source>
        <dbReference type="ARBA" id="ARBA00022832"/>
    </source>
</evidence>
<dbReference type="PANTHER" id="PTHR45266">
    <property type="entry name" value="OXALOACETATE DECARBOXYLASE ALPHA CHAIN"/>
    <property type="match status" value="1"/>
</dbReference>
<dbReference type="NCBIfam" id="NF005457">
    <property type="entry name" value="PRK07051.1"/>
    <property type="match status" value="1"/>
</dbReference>
<dbReference type="NCBIfam" id="TIGR00531">
    <property type="entry name" value="BCCP"/>
    <property type="match status" value="1"/>
</dbReference>
<evidence type="ECO:0000256" key="1">
    <source>
        <dbReference type="ARBA" id="ARBA00003761"/>
    </source>
</evidence>
<dbReference type="OrthoDB" id="9811735at2"/>
<dbReference type="Pfam" id="PF00364">
    <property type="entry name" value="Biotin_lipoyl"/>
    <property type="match status" value="1"/>
</dbReference>
<organism evidence="11 12">
    <name type="scientific">Flavobacterium noncentrifugens</name>
    <dbReference type="NCBI Taxonomy" id="1128970"/>
    <lineage>
        <taxon>Bacteria</taxon>
        <taxon>Pseudomonadati</taxon>
        <taxon>Bacteroidota</taxon>
        <taxon>Flavobacteriia</taxon>
        <taxon>Flavobacteriales</taxon>
        <taxon>Flavobacteriaceae</taxon>
        <taxon>Flavobacterium</taxon>
    </lineage>
</organism>
<dbReference type="EMBL" id="FNEZ01000001">
    <property type="protein sequence ID" value="SDJ26293.1"/>
    <property type="molecule type" value="Genomic_DNA"/>
</dbReference>
<dbReference type="SUPFAM" id="SSF51230">
    <property type="entry name" value="Single hybrid motif"/>
    <property type="match status" value="1"/>
</dbReference>
<dbReference type="AlphaFoldDB" id="A0A1G8SAS8"/>
<dbReference type="PROSITE" id="PS00188">
    <property type="entry name" value="BIOTIN"/>
    <property type="match status" value="1"/>
</dbReference>
<dbReference type="GO" id="GO:0003989">
    <property type="term" value="F:acetyl-CoA carboxylase activity"/>
    <property type="evidence" value="ECO:0007669"/>
    <property type="project" value="InterPro"/>
</dbReference>
<accession>A0A1G8SAS8</accession>
<evidence type="ECO:0000313" key="11">
    <source>
        <dbReference type="EMBL" id="SDJ26293.1"/>
    </source>
</evidence>
<dbReference type="PANTHER" id="PTHR45266:SF3">
    <property type="entry name" value="OXALOACETATE DECARBOXYLASE ALPHA CHAIN"/>
    <property type="match status" value="1"/>
</dbReference>
<gene>
    <name evidence="11" type="ORF">SAMN04487935_0477</name>
</gene>
<evidence type="ECO:0000256" key="8">
    <source>
        <dbReference type="ARBA" id="ARBA00023267"/>
    </source>
</evidence>
<dbReference type="UniPathway" id="UPA00094"/>
<protein>
    <recommendedName>
        <fullName evidence="3 9">Biotin carboxyl carrier protein of acetyl-CoA carboxylase</fullName>
    </recommendedName>
</protein>
<comment type="function">
    <text evidence="1 9">This protein is a component of the acetyl coenzyme A carboxylase complex; first, biotin carboxylase catalyzes the carboxylation of the carrier protein and then the transcarboxylase transfers the carboxyl group to form malonyl-CoA.</text>
</comment>
<dbReference type="GO" id="GO:0006633">
    <property type="term" value="P:fatty acid biosynthetic process"/>
    <property type="evidence" value="ECO:0007669"/>
    <property type="project" value="UniProtKB-UniPathway"/>
</dbReference>
<evidence type="ECO:0000256" key="7">
    <source>
        <dbReference type="ARBA" id="ARBA00023160"/>
    </source>
</evidence>
<evidence type="ECO:0000256" key="4">
    <source>
        <dbReference type="ARBA" id="ARBA00022516"/>
    </source>
</evidence>
<keyword evidence="7 9" id="KW-0275">Fatty acid biosynthesis</keyword>
<evidence type="ECO:0000256" key="6">
    <source>
        <dbReference type="ARBA" id="ARBA00023098"/>
    </source>
</evidence>
<proteinExistence type="predicted"/>
<keyword evidence="6 9" id="KW-0443">Lipid metabolism</keyword>
<dbReference type="InterPro" id="IPR001249">
    <property type="entry name" value="AcCoA_biotinCC"/>
</dbReference>
<reference evidence="11 12" key="1">
    <citation type="submission" date="2016-10" db="EMBL/GenBank/DDBJ databases">
        <authorList>
            <person name="de Groot N.N."/>
        </authorList>
    </citation>
    <scope>NUCLEOTIDE SEQUENCE [LARGE SCALE GENOMIC DNA]</scope>
    <source>
        <strain evidence="11 12">CGMCC 1.10076</strain>
    </source>
</reference>
<dbReference type="InterPro" id="IPR000089">
    <property type="entry name" value="Biotin_lipoyl"/>
</dbReference>
<dbReference type="PROSITE" id="PS50968">
    <property type="entry name" value="BIOTINYL_LIPOYL"/>
    <property type="match status" value="1"/>
</dbReference>
<dbReference type="RefSeq" id="WP_091391664.1">
    <property type="nucleotide sequence ID" value="NZ_BKAI01000001.1"/>
</dbReference>
<evidence type="ECO:0000256" key="3">
    <source>
        <dbReference type="ARBA" id="ARBA00017562"/>
    </source>
</evidence>
<evidence type="ECO:0000313" key="12">
    <source>
        <dbReference type="Proteomes" id="UP000199580"/>
    </source>
</evidence>
<keyword evidence="12" id="KW-1185">Reference proteome</keyword>
<feature type="domain" description="Lipoyl-binding" evidence="10">
    <location>
        <begin position="83"/>
        <end position="159"/>
    </location>
</feature>
<dbReference type="InterPro" id="IPR001882">
    <property type="entry name" value="Biotin_BS"/>
</dbReference>